<keyword evidence="7" id="KW-1185">Reference proteome</keyword>
<dbReference type="GO" id="GO:0043565">
    <property type="term" value="F:sequence-specific DNA binding"/>
    <property type="evidence" value="ECO:0007669"/>
    <property type="project" value="InterPro"/>
</dbReference>
<dbReference type="RefSeq" id="WP_183663928.1">
    <property type="nucleotide sequence ID" value="NZ_JACHXN010000017.1"/>
</dbReference>
<dbReference type="PANTHER" id="PTHR46796">
    <property type="entry name" value="HTH-TYPE TRANSCRIPTIONAL ACTIVATOR RHAS-RELATED"/>
    <property type="match status" value="1"/>
</dbReference>
<dbReference type="PANTHER" id="PTHR46796:SF14">
    <property type="entry name" value="TRANSCRIPTIONAL REGULATORY PROTEIN"/>
    <property type="match status" value="1"/>
</dbReference>
<evidence type="ECO:0000259" key="5">
    <source>
        <dbReference type="PROSITE" id="PS01124"/>
    </source>
</evidence>
<dbReference type="AlphaFoldDB" id="A0A839UHV4"/>
<evidence type="ECO:0000256" key="4">
    <source>
        <dbReference type="SAM" id="MobiDB-lite"/>
    </source>
</evidence>
<feature type="domain" description="HTH araC/xylS-type" evidence="5">
    <location>
        <begin position="210"/>
        <end position="306"/>
    </location>
</feature>
<evidence type="ECO:0000256" key="3">
    <source>
        <dbReference type="ARBA" id="ARBA00023163"/>
    </source>
</evidence>
<dbReference type="SMART" id="SM00342">
    <property type="entry name" value="HTH_ARAC"/>
    <property type="match status" value="1"/>
</dbReference>
<dbReference type="Gene3D" id="1.10.10.60">
    <property type="entry name" value="Homeodomain-like"/>
    <property type="match status" value="2"/>
</dbReference>
<sequence>MGKTLLTGNKKTRGRAYGSQLGERLGLPKPPSHVYRTLNRGTLAITELQSRAPPRDPTPSFGHDDAYQVIVSLRHIRLQLWLNDSYHLSDMHGGKTYIADLRQEPRVLIQNPFHTVNFYMPISTLKAYSEQNDMPIFTDFPQPPTVGQDDPVMRQLAGAASAAFAYRHQASGLLLDAVLDAVCANMLGRYGASTSTASARSRGLAPWQERRAKELMDEHLDVSMSKLAEECGLSVAHFGRAFKNSTGTAPHQWQLGRRMKRAQALLTGSSLSISEVALECGFSSQSHFTTAFRETIGVSPGQWRRSGSTGISGLDTD</sequence>
<organism evidence="6 7">
    <name type="scientific">Phyllobacterium trifolii</name>
    <dbReference type="NCBI Taxonomy" id="300193"/>
    <lineage>
        <taxon>Bacteria</taxon>
        <taxon>Pseudomonadati</taxon>
        <taxon>Pseudomonadota</taxon>
        <taxon>Alphaproteobacteria</taxon>
        <taxon>Hyphomicrobiales</taxon>
        <taxon>Phyllobacteriaceae</taxon>
        <taxon>Phyllobacterium</taxon>
    </lineage>
</organism>
<dbReference type="PRINTS" id="PR00032">
    <property type="entry name" value="HTHARAC"/>
</dbReference>
<dbReference type="InterPro" id="IPR050204">
    <property type="entry name" value="AraC_XylS_family_regulators"/>
</dbReference>
<dbReference type="PROSITE" id="PS00041">
    <property type="entry name" value="HTH_ARAC_FAMILY_1"/>
    <property type="match status" value="1"/>
</dbReference>
<dbReference type="EMBL" id="JACHXN010000017">
    <property type="protein sequence ID" value="MBB3148129.1"/>
    <property type="molecule type" value="Genomic_DNA"/>
</dbReference>
<dbReference type="InterPro" id="IPR009057">
    <property type="entry name" value="Homeodomain-like_sf"/>
</dbReference>
<accession>A0A839UHV4</accession>
<feature type="region of interest" description="Disordered" evidence="4">
    <location>
        <begin position="1"/>
        <end position="23"/>
    </location>
</feature>
<dbReference type="InterPro" id="IPR020449">
    <property type="entry name" value="Tscrpt_reg_AraC-type_HTH"/>
</dbReference>
<keyword evidence="2 6" id="KW-0238">DNA-binding</keyword>
<proteinExistence type="predicted"/>
<evidence type="ECO:0000313" key="7">
    <source>
        <dbReference type="Proteomes" id="UP000554520"/>
    </source>
</evidence>
<dbReference type="Proteomes" id="UP000554520">
    <property type="component" value="Unassembled WGS sequence"/>
</dbReference>
<protein>
    <submittedName>
        <fullName evidence="6">AraC-like DNA-binding protein</fullName>
    </submittedName>
</protein>
<dbReference type="SUPFAM" id="SSF46689">
    <property type="entry name" value="Homeodomain-like"/>
    <property type="match status" value="2"/>
</dbReference>
<gene>
    <name evidence="6" type="ORF">FHS21_004572</name>
</gene>
<dbReference type="Pfam" id="PF12833">
    <property type="entry name" value="HTH_18"/>
    <property type="match status" value="1"/>
</dbReference>
<evidence type="ECO:0000256" key="1">
    <source>
        <dbReference type="ARBA" id="ARBA00023015"/>
    </source>
</evidence>
<keyword evidence="1" id="KW-0805">Transcription regulation</keyword>
<dbReference type="InterPro" id="IPR018060">
    <property type="entry name" value="HTH_AraC"/>
</dbReference>
<evidence type="ECO:0000313" key="6">
    <source>
        <dbReference type="EMBL" id="MBB3148129.1"/>
    </source>
</evidence>
<comment type="caution">
    <text evidence="6">The sequence shown here is derived from an EMBL/GenBank/DDBJ whole genome shotgun (WGS) entry which is preliminary data.</text>
</comment>
<reference evidence="6 7" key="1">
    <citation type="submission" date="2020-08" db="EMBL/GenBank/DDBJ databases">
        <title>Genomic Encyclopedia of Type Strains, Phase III (KMG-III): the genomes of soil and plant-associated and newly described type strains.</title>
        <authorList>
            <person name="Whitman W."/>
        </authorList>
    </citation>
    <scope>NUCLEOTIDE SEQUENCE [LARGE SCALE GENOMIC DNA]</scope>
    <source>
        <strain evidence="6 7">CECT 7015</strain>
    </source>
</reference>
<keyword evidence="3" id="KW-0804">Transcription</keyword>
<name>A0A839UHV4_9HYPH</name>
<dbReference type="InterPro" id="IPR018062">
    <property type="entry name" value="HTH_AraC-typ_CS"/>
</dbReference>
<dbReference type="PROSITE" id="PS01124">
    <property type="entry name" value="HTH_ARAC_FAMILY_2"/>
    <property type="match status" value="1"/>
</dbReference>
<dbReference type="GO" id="GO:0003700">
    <property type="term" value="F:DNA-binding transcription factor activity"/>
    <property type="evidence" value="ECO:0007669"/>
    <property type="project" value="InterPro"/>
</dbReference>
<evidence type="ECO:0000256" key="2">
    <source>
        <dbReference type="ARBA" id="ARBA00023125"/>
    </source>
</evidence>